<evidence type="ECO:0000313" key="2">
    <source>
        <dbReference type="Proteomes" id="UP001477870"/>
    </source>
</evidence>
<keyword evidence="2" id="KW-1185">Reference proteome</keyword>
<evidence type="ECO:0000313" key="1">
    <source>
        <dbReference type="EMBL" id="MEM5501931.1"/>
    </source>
</evidence>
<comment type="caution">
    <text evidence="1">The sequence shown here is derived from an EMBL/GenBank/DDBJ whole genome shotgun (WGS) entry which is preliminary data.</text>
</comment>
<reference evidence="1 2" key="1">
    <citation type="submission" date="2024-03" db="EMBL/GenBank/DDBJ databases">
        <title>Community enrichment and isolation of bacterial strains for fucoidan degradation.</title>
        <authorList>
            <person name="Sichert A."/>
        </authorList>
    </citation>
    <scope>NUCLEOTIDE SEQUENCE [LARGE SCALE GENOMIC DNA]</scope>
    <source>
        <strain evidence="1 2">AS62</strain>
    </source>
</reference>
<accession>A0ABU9T726</accession>
<protein>
    <recommendedName>
        <fullName evidence="3">Type II toxin-antitoxin system ParD family antitoxin</fullName>
    </recommendedName>
</protein>
<dbReference type="Proteomes" id="UP001477870">
    <property type="component" value="Unassembled WGS sequence"/>
</dbReference>
<dbReference type="EMBL" id="JBBMQO010000005">
    <property type="protein sequence ID" value="MEM5501931.1"/>
    <property type="molecule type" value="Genomic_DNA"/>
</dbReference>
<gene>
    <name evidence="1" type="ORF">WNY59_10060</name>
</gene>
<sequence length="66" mass="7123">MADELLSTKSALGIVADDTMSRDEKETALLQLREEIASQQSDGTLDPGLASRAMQDIQVAMARISE</sequence>
<evidence type="ECO:0008006" key="3">
    <source>
        <dbReference type="Google" id="ProtNLM"/>
    </source>
</evidence>
<organism evidence="1 2">
    <name type="scientific">Ahrensia kielensis</name>
    <dbReference type="NCBI Taxonomy" id="76980"/>
    <lineage>
        <taxon>Bacteria</taxon>
        <taxon>Pseudomonadati</taxon>
        <taxon>Pseudomonadota</taxon>
        <taxon>Alphaproteobacteria</taxon>
        <taxon>Hyphomicrobiales</taxon>
        <taxon>Ahrensiaceae</taxon>
        <taxon>Ahrensia</taxon>
    </lineage>
</organism>
<name>A0ABU9T726_9HYPH</name>
<dbReference type="RefSeq" id="WP_342848342.1">
    <property type="nucleotide sequence ID" value="NZ_JBBMQO010000005.1"/>
</dbReference>
<proteinExistence type="predicted"/>